<evidence type="ECO:0000256" key="9">
    <source>
        <dbReference type="SAM" id="Phobius"/>
    </source>
</evidence>
<evidence type="ECO:0000256" key="3">
    <source>
        <dbReference type="ARBA" id="ARBA00022723"/>
    </source>
</evidence>
<evidence type="ECO:0000256" key="2">
    <source>
        <dbReference type="ARBA" id="ARBA00022692"/>
    </source>
</evidence>
<keyword evidence="12" id="KW-1185">Reference proteome</keyword>
<evidence type="ECO:0000256" key="8">
    <source>
        <dbReference type="SAM" id="Coils"/>
    </source>
</evidence>
<dbReference type="PANTHER" id="PTHR45911">
    <property type="entry name" value="C2 DOMAIN-CONTAINING PROTEIN"/>
    <property type="match status" value="1"/>
</dbReference>
<dbReference type="InterPro" id="IPR000008">
    <property type="entry name" value="C2_dom"/>
</dbReference>
<keyword evidence="2 9" id="KW-0812">Transmembrane</keyword>
<dbReference type="EMBL" id="CAKOGL010000010">
    <property type="protein sequence ID" value="CAH2091358.1"/>
    <property type="molecule type" value="Genomic_DNA"/>
</dbReference>
<evidence type="ECO:0000259" key="10">
    <source>
        <dbReference type="SMART" id="SM00239"/>
    </source>
</evidence>
<dbReference type="Gene3D" id="2.60.40.150">
    <property type="entry name" value="C2 domain"/>
    <property type="match status" value="2"/>
</dbReference>
<evidence type="ECO:0000256" key="7">
    <source>
        <dbReference type="ARBA" id="ARBA00023136"/>
    </source>
</evidence>
<dbReference type="GO" id="GO:0005509">
    <property type="term" value="F:calcium ion binding"/>
    <property type="evidence" value="ECO:0007669"/>
    <property type="project" value="TreeGrafter"/>
</dbReference>
<dbReference type="Pfam" id="PF00168">
    <property type="entry name" value="C2"/>
    <property type="match status" value="2"/>
</dbReference>
<keyword evidence="8" id="KW-0175">Coiled coil</keyword>
<keyword evidence="3" id="KW-0479">Metal-binding</keyword>
<reference evidence="11" key="1">
    <citation type="submission" date="2022-03" db="EMBL/GenBank/DDBJ databases">
        <authorList>
            <person name="Tunstrom K."/>
        </authorList>
    </citation>
    <scope>NUCLEOTIDE SEQUENCE</scope>
</reference>
<name>A0AAU9TWZ2_EUPED</name>
<evidence type="ECO:0000313" key="12">
    <source>
        <dbReference type="Proteomes" id="UP001153954"/>
    </source>
</evidence>
<dbReference type="PANTHER" id="PTHR45911:SF4">
    <property type="entry name" value="MULTIPLE C2 AND TRANSMEMBRANE DOMAIN-CONTAINING PROTEIN"/>
    <property type="match status" value="1"/>
</dbReference>
<dbReference type="AlphaFoldDB" id="A0AAU9TWZ2"/>
<comment type="caution">
    <text evidence="11">The sequence shown here is derived from an EMBL/GenBank/DDBJ whole genome shotgun (WGS) entry which is preliminary data.</text>
</comment>
<dbReference type="Proteomes" id="UP001153954">
    <property type="component" value="Unassembled WGS sequence"/>
</dbReference>
<feature type="domain" description="C2" evidence="10">
    <location>
        <begin position="372"/>
        <end position="459"/>
    </location>
</feature>
<dbReference type="InterPro" id="IPR013583">
    <property type="entry name" value="MCTP_C"/>
</dbReference>
<dbReference type="Pfam" id="PF08372">
    <property type="entry name" value="PRT_C"/>
    <property type="match status" value="1"/>
</dbReference>
<feature type="transmembrane region" description="Helical" evidence="9">
    <location>
        <begin position="549"/>
        <end position="575"/>
    </location>
</feature>
<feature type="domain" description="C2" evidence="10">
    <location>
        <begin position="220"/>
        <end position="312"/>
    </location>
</feature>
<organism evidence="11 12">
    <name type="scientific">Euphydryas editha</name>
    <name type="common">Edith's checkerspot</name>
    <dbReference type="NCBI Taxonomy" id="104508"/>
    <lineage>
        <taxon>Eukaryota</taxon>
        <taxon>Metazoa</taxon>
        <taxon>Ecdysozoa</taxon>
        <taxon>Arthropoda</taxon>
        <taxon>Hexapoda</taxon>
        <taxon>Insecta</taxon>
        <taxon>Pterygota</taxon>
        <taxon>Neoptera</taxon>
        <taxon>Endopterygota</taxon>
        <taxon>Lepidoptera</taxon>
        <taxon>Glossata</taxon>
        <taxon>Ditrysia</taxon>
        <taxon>Papilionoidea</taxon>
        <taxon>Nymphalidae</taxon>
        <taxon>Nymphalinae</taxon>
        <taxon>Euphydryas</taxon>
    </lineage>
</organism>
<gene>
    <name evidence="11" type="ORF">EEDITHA_LOCUS7231</name>
</gene>
<dbReference type="SUPFAM" id="SSF49562">
    <property type="entry name" value="C2 domain (Calcium/lipid-binding domain, CaLB)"/>
    <property type="match status" value="2"/>
</dbReference>
<keyword evidence="4" id="KW-0677">Repeat</keyword>
<dbReference type="GO" id="GO:0030672">
    <property type="term" value="C:synaptic vesicle membrane"/>
    <property type="evidence" value="ECO:0007669"/>
    <property type="project" value="TreeGrafter"/>
</dbReference>
<accession>A0AAU9TWZ2</accession>
<proteinExistence type="predicted"/>
<keyword evidence="5" id="KW-0106">Calcium</keyword>
<keyword evidence="6 9" id="KW-1133">Transmembrane helix</keyword>
<dbReference type="GO" id="GO:0046928">
    <property type="term" value="P:regulation of neurotransmitter secretion"/>
    <property type="evidence" value="ECO:0007669"/>
    <property type="project" value="TreeGrafter"/>
</dbReference>
<evidence type="ECO:0000256" key="4">
    <source>
        <dbReference type="ARBA" id="ARBA00022737"/>
    </source>
</evidence>
<evidence type="ECO:0000313" key="11">
    <source>
        <dbReference type="EMBL" id="CAH2091358.1"/>
    </source>
</evidence>
<protein>
    <recommendedName>
        <fullName evidence="10">C2 domain-containing protein</fullName>
    </recommendedName>
</protein>
<evidence type="ECO:0000256" key="1">
    <source>
        <dbReference type="ARBA" id="ARBA00004141"/>
    </source>
</evidence>
<evidence type="ECO:0000256" key="6">
    <source>
        <dbReference type="ARBA" id="ARBA00022989"/>
    </source>
</evidence>
<feature type="coiled-coil region" evidence="8">
    <location>
        <begin position="12"/>
        <end position="39"/>
    </location>
</feature>
<feature type="transmembrane region" description="Helical" evidence="9">
    <location>
        <begin position="639"/>
        <end position="669"/>
    </location>
</feature>
<evidence type="ECO:0000256" key="5">
    <source>
        <dbReference type="ARBA" id="ARBA00022837"/>
    </source>
</evidence>
<comment type="subcellular location">
    <subcellularLocation>
        <location evidence="1">Membrane</location>
        <topology evidence="1">Multi-pass membrane protein</topology>
    </subcellularLocation>
</comment>
<keyword evidence="7 9" id="KW-0472">Membrane</keyword>
<dbReference type="SMART" id="SM00239">
    <property type="entry name" value="C2"/>
    <property type="match status" value="2"/>
</dbReference>
<dbReference type="InterPro" id="IPR035892">
    <property type="entry name" value="C2_domain_sf"/>
</dbReference>
<sequence length="702" mass="81947">MEYERKTENVTKRHIAKLHEKIQNKYEEMQRRLEKSKSIDILTNLDNDYNFKNEKRFDSVSDLSFVDQVNDRVNVTRSNSYLETIVLQDKEKNAIFQEIVYKEATVIGSDFIPNTCDSKNGSEYEDERENEFFHKDFFKTSLESLNEVSKGSDDSSEPLTPPFKSIRDRIESKLKKRQIEGKEKKKRYKRRESIEVDKYILSNTTKHEIIKINKKNKIATVTIALIEVTGLEETLDDKAHVLLFKFRLGTEKHKSKLAKSYNTNVKFQELFNLTLYEDDNYLEINLWDRDTFVGRTTVDLLELEKEKTHKMLLNLDGDYASVQTFFLLTISGTTLLNTIYNMDKNELEKREIVIKNKYAWYRISDQFKNVGALTIIIYGAKGLSGQDCYCIVQLNNERIQTQTDYKTNDPSWMKIISIMVTDITSILEVTVYDEKKSEEVGKVLIPLLNIKLGKQWYSLKDNTLKERAKGNNPRILLEITVIWNLVKAAVRIINPKEVNYLVTSKKLDRHLFARNLSRAKIVYAWIANAFTVMKTCFEWESTKSNAIALLIWITFCLSGKIWMLPLLLLIPFIWYKPDEGKEKSRLQLDSKNDKDEKSVSLRQKINSIQEILLSIQNIIEKFASLGESIKNLFNFTVPFVSYLAIFIIVAVALVMYLIPFNYICIIWGIHKFTRKLLRPDSVPNNEILDLLSRVPDDETLVR</sequence>